<keyword evidence="1" id="KW-1133">Transmembrane helix</keyword>
<feature type="transmembrane region" description="Helical" evidence="1">
    <location>
        <begin position="39"/>
        <end position="67"/>
    </location>
</feature>
<evidence type="ECO:0000256" key="1">
    <source>
        <dbReference type="SAM" id="Phobius"/>
    </source>
</evidence>
<keyword evidence="1" id="KW-0472">Membrane</keyword>
<proteinExistence type="predicted"/>
<name>A0A6J6H057_9ZZZZ</name>
<protein>
    <submittedName>
        <fullName evidence="3">Unannotated protein</fullName>
    </submittedName>
</protein>
<feature type="transmembrane region" description="Helical" evidence="1">
    <location>
        <begin position="115"/>
        <end position="137"/>
    </location>
</feature>
<reference evidence="3" key="1">
    <citation type="submission" date="2020-05" db="EMBL/GenBank/DDBJ databases">
        <authorList>
            <person name="Chiriac C."/>
            <person name="Salcher M."/>
            <person name="Ghai R."/>
            <person name="Kavagutti S V."/>
        </authorList>
    </citation>
    <scope>NUCLEOTIDE SEQUENCE</scope>
</reference>
<gene>
    <name evidence="3" type="ORF">UFOPK1811_01105</name>
    <name evidence="4" type="ORF">UFOPK3306_01119</name>
</gene>
<organism evidence="3">
    <name type="scientific">freshwater metagenome</name>
    <dbReference type="NCBI Taxonomy" id="449393"/>
    <lineage>
        <taxon>unclassified sequences</taxon>
        <taxon>metagenomes</taxon>
        <taxon>ecological metagenomes</taxon>
    </lineage>
</organism>
<accession>A0A6J6H057</accession>
<dbReference type="InterPro" id="IPR025508">
    <property type="entry name" value="DUF4395"/>
</dbReference>
<feature type="domain" description="DUF4395" evidence="2">
    <location>
        <begin position="11"/>
        <end position="140"/>
    </location>
</feature>
<dbReference type="AlphaFoldDB" id="A0A6J6H057"/>
<dbReference type="EMBL" id="CAEZUJ010000055">
    <property type="protein sequence ID" value="CAB4605643.1"/>
    <property type="molecule type" value="Genomic_DNA"/>
</dbReference>
<dbReference type="EMBL" id="CAFBLI010000103">
    <property type="protein sequence ID" value="CAB4874450.1"/>
    <property type="molecule type" value="Genomic_DNA"/>
</dbReference>
<keyword evidence="1" id="KW-0812">Transmembrane</keyword>
<feature type="transmembrane region" description="Helical" evidence="1">
    <location>
        <begin position="15"/>
        <end position="33"/>
    </location>
</feature>
<dbReference type="Pfam" id="PF14340">
    <property type="entry name" value="DUF4395"/>
    <property type="match status" value="1"/>
</dbReference>
<feature type="transmembrane region" description="Helical" evidence="1">
    <location>
        <begin position="88"/>
        <end position="109"/>
    </location>
</feature>
<evidence type="ECO:0000313" key="3">
    <source>
        <dbReference type="EMBL" id="CAB4605643.1"/>
    </source>
</evidence>
<sequence length="154" mass="16508">MSNILKASVQIDARGARFGALITAIVFSVALVMQSPVAIAWQAAVFVIGALRGPQFTPYAVIFRTLVKPRLKSNPIFEDVRPPKFAQAVGLAFTVVALVGSFAGSTAIFSFAVAFALAAAFLNFAFNYCLGCQFYLLGVRLVSPRNSNITLEVK</sequence>
<evidence type="ECO:0000313" key="4">
    <source>
        <dbReference type="EMBL" id="CAB4874450.1"/>
    </source>
</evidence>
<evidence type="ECO:0000259" key="2">
    <source>
        <dbReference type="Pfam" id="PF14340"/>
    </source>
</evidence>